<dbReference type="GO" id="GO:0005524">
    <property type="term" value="F:ATP binding"/>
    <property type="evidence" value="ECO:0007669"/>
    <property type="project" value="UniProtKB-KW"/>
</dbReference>
<dbReference type="PANTHER" id="PTHR43790:SF9">
    <property type="entry name" value="GALACTOFURANOSE TRANSPORTER ATP-BINDING PROTEIN YTFR"/>
    <property type="match status" value="1"/>
</dbReference>
<dbReference type="Gene3D" id="3.40.50.300">
    <property type="entry name" value="P-loop containing nucleotide triphosphate hydrolases"/>
    <property type="match status" value="2"/>
</dbReference>
<evidence type="ECO:0000256" key="5">
    <source>
        <dbReference type="ARBA" id="ARBA00022840"/>
    </source>
</evidence>
<proteinExistence type="predicted"/>
<dbReference type="OrthoDB" id="39350at2"/>
<organism evidence="8 9">
    <name type="scientific">Paenirhodobacter populi</name>
    <dbReference type="NCBI Taxonomy" id="2306993"/>
    <lineage>
        <taxon>Bacteria</taxon>
        <taxon>Pseudomonadati</taxon>
        <taxon>Pseudomonadota</taxon>
        <taxon>Alphaproteobacteria</taxon>
        <taxon>Rhodobacterales</taxon>
        <taxon>Rhodobacter group</taxon>
        <taxon>Paenirhodobacter</taxon>
    </lineage>
</organism>
<dbReference type="GO" id="GO:0016887">
    <property type="term" value="F:ATP hydrolysis activity"/>
    <property type="evidence" value="ECO:0007669"/>
    <property type="project" value="InterPro"/>
</dbReference>
<dbReference type="AlphaFoldDB" id="A0A443K8Z0"/>
<dbReference type="PROSITE" id="PS00211">
    <property type="entry name" value="ABC_TRANSPORTER_1"/>
    <property type="match status" value="1"/>
</dbReference>
<evidence type="ECO:0000313" key="8">
    <source>
        <dbReference type="EMBL" id="RWR29172.1"/>
    </source>
</evidence>
<evidence type="ECO:0000256" key="3">
    <source>
        <dbReference type="ARBA" id="ARBA00022737"/>
    </source>
</evidence>
<dbReference type="InterPro" id="IPR027417">
    <property type="entry name" value="P-loop_NTPase"/>
</dbReference>
<keyword evidence="4" id="KW-0547">Nucleotide-binding</keyword>
<comment type="caution">
    <text evidence="8">The sequence shown here is derived from an EMBL/GenBank/DDBJ whole genome shotgun (WGS) entry which is preliminary data.</text>
</comment>
<keyword evidence="2" id="KW-0762">Sugar transport</keyword>
<feature type="region of interest" description="Disordered" evidence="6">
    <location>
        <begin position="608"/>
        <end position="641"/>
    </location>
</feature>
<dbReference type="PANTHER" id="PTHR43790">
    <property type="entry name" value="CARBOHYDRATE TRANSPORT ATP-BINDING PROTEIN MG119-RELATED"/>
    <property type="match status" value="1"/>
</dbReference>
<keyword evidence="1" id="KW-0813">Transport</keyword>
<evidence type="ECO:0000256" key="6">
    <source>
        <dbReference type="SAM" id="MobiDB-lite"/>
    </source>
</evidence>
<dbReference type="InterPro" id="IPR003439">
    <property type="entry name" value="ABC_transporter-like_ATP-bd"/>
</dbReference>
<dbReference type="Pfam" id="PF00005">
    <property type="entry name" value="ABC_tran"/>
    <property type="match status" value="2"/>
</dbReference>
<keyword evidence="5 8" id="KW-0067">ATP-binding</keyword>
<gene>
    <name evidence="8" type="ORF">D2T31_11740</name>
</gene>
<dbReference type="SMART" id="SM00382">
    <property type="entry name" value="AAA"/>
    <property type="match status" value="2"/>
</dbReference>
<dbReference type="EMBL" id="SAUX01000012">
    <property type="protein sequence ID" value="RWR29172.1"/>
    <property type="molecule type" value="Genomic_DNA"/>
</dbReference>
<dbReference type="InterPro" id="IPR050107">
    <property type="entry name" value="ABC_carbohydrate_import_ATPase"/>
</dbReference>
<dbReference type="SUPFAM" id="SSF52540">
    <property type="entry name" value="P-loop containing nucleoside triphosphate hydrolases"/>
    <property type="match status" value="2"/>
</dbReference>
<keyword evidence="3" id="KW-0677">Repeat</keyword>
<reference evidence="8 9" key="2">
    <citation type="submission" date="2019-01" db="EMBL/GenBank/DDBJ databases">
        <authorList>
            <person name="Li Y."/>
        </authorList>
    </citation>
    <scope>NUCLEOTIDE SEQUENCE [LARGE SCALE GENOMIC DNA]</scope>
    <source>
        <strain evidence="8 9">D19-10-3-21</strain>
    </source>
</reference>
<name>A0A443K8Z0_9RHOB</name>
<evidence type="ECO:0000256" key="1">
    <source>
        <dbReference type="ARBA" id="ARBA00022448"/>
    </source>
</evidence>
<dbReference type="Proteomes" id="UP000285295">
    <property type="component" value="Unassembled WGS sequence"/>
</dbReference>
<feature type="compositionally biased region" description="Low complexity" evidence="6">
    <location>
        <begin position="624"/>
        <end position="635"/>
    </location>
</feature>
<protein>
    <submittedName>
        <fullName evidence="8">Sugar ABC transporter ATP-binding protein</fullName>
    </submittedName>
</protein>
<feature type="domain" description="ABC transporter" evidence="7">
    <location>
        <begin position="104"/>
        <end position="608"/>
    </location>
</feature>
<evidence type="ECO:0000256" key="2">
    <source>
        <dbReference type="ARBA" id="ARBA00022597"/>
    </source>
</evidence>
<reference evidence="8 9" key="1">
    <citation type="submission" date="2019-01" db="EMBL/GenBank/DDBJ databases">
        <title>Sinorhodobacter populi sp. nov. isolated from the symptomatic bark tissue of Populus euramericana canker.</title>
        <authorList>
            <person name="Xu G."/>
        </authorList>
    </citation>
    <scope>NUCLEOTIDE SEQUENCE [LARGE SCALE GENOMIC DNA]</scope>
    <source>
        <strain evidence="8 9">D19-10-3-21</strain>
    </source>
</reference>
<dbReference type="PROSITE" id="PS50893">
    <property type="entry name" value="ABC_TRANSPORTER_2"/>
    <property type="match status" value="1"/>
</dbReference>
<dbReference type="InterPro" id="IPR003593">
    <property type="entry name" value="AAA+_ATPase"/>
</dbReference>
<dbReference type="InterPro" id="IPR017871">
    <property type="entry name" value="ABC_transporter-like_CS"/>
</dbReference>
<evidence type="ECO:0000313" key="9">
    <source>
        <dbReference type="Proteomes" id="UP000285295"/>
    </source>
</evidence>
<evidence type="ECO:0000259" key="7">
    <source>
        <dbReference type="PROSITE" id="PS50893"/>
    </source>
</evidence>
<dbReference type="CDD" id="cd03215">
    <property type="entry name" value="ABC_Carb_Monos_II"/>
    <property type="match status" value="1"/>
</dbReference>
<accession>A0A443K8Z0</accession>
<evidence type="ECO:0000256" key="4">
    <source>
        <dbReference type="ARBA" id="ARBA00022741"/>
    </source>
</evidence>
<sequence length="641" mass="69545">MPGGFPRSHGRGLAGRKKNWSVRFPGFGFRFAATTGSLETITFAYSYISNEAALIRGALAWFRRFGTRGPCTLGLSAFRRGMMSFSSTTEHRPGPPPGAVDSLLEVRNLSKSYGPIRVISDVSFDVPRRSVVTLVGENGAGKSTIFNILSGLTAQDSGTVRLDGQDFTPGSHRKAVARGITRVFQEQSLVQNVPVYENLLLGEEARFTRFGQWIDRNAMIRTARQIIEEAGLDVDVRRKTGDYDFSTRQSIEIARACLTPTILRGVAEPLVLLDEPTSALDRRDEEAFFTLVNKIRRYGSLLFVSHRLTEVLDISDVIYVLKDGAMVTRVTPDETDEHQLHGFMVGRERAADYYYENRQQPPGTAAPAIRAEGVQVLPDGPKVTLEVRPGEILGIGGLLDSGKSRLGKAIAGVIRPLAGRVAIGDGPLRHPEIGHSTRKGLGYIPAERLTEGIIAGFPTAWNFSTGSGGDLFSNRFGLWRGRKERSATLAHIDALAIRSATPDLTMARLSGGNQQKVVLARWLERKPDVLILDNPTRGVDAGAKQEIYRVLRDLTDQGVAIILITDELLELIGLSNRILILQHGGVVAEVPAPPDAKPEEQRLVALMLSGPGQPGAAPPPSPAPAADVPAEAKPAILEAAQ</sequence>